<dbReference type="Pfam" id="PF16012">
    <property type="entry name" value="DUF4780"/>
    <property type="match status" value="1"/>
</dbReference>
<evidence type="ECO:0000313" key="3">
    <source>
        <dbReference type="EMBL" id="JAS37653.1"/>
    </source>
</evidence>
<feature type="compositionally biased region" description="Polar residues" evidence="1">
    <location>
        <begin position="129"/>
        <end position="142"/>
    </location>
</feature>
<gene>
    <name evidence="3" type="ORF">g.37074</name>
</gene>
<feature type="region of interest" description="Disordered" evidence="1">
    <location>
        <begin position="1"/>
        <end position="175"/>
    </location>
</feature>
<sequence length="362" mass="40244">METDKDTLKQHNEAQGRCGQETDDIPLERLSMDTPPSMMEEEDLLRSGGEDNSMPPGEQEEPERETKKRLSRGELRRKRREEALARGERVLSRKERRRVWEEKHGVRGKPSSETGPSGALAAKKDPVQSVPSKAQPSTSHQKGSGVKRTRLHLTPEETDKTTKKQKVGKIPGSMEKASGSYAEKLAVEKLAIVHVEHPGTKLQEETAMKIRMELGRRALRGQDVRMTSCHFEGGAVVVGCANAITKEWLEKQFSELNPLGDIHLKLGPAHLFVKKVKVTSFIPRSTGAETKEDAMLGLKSQNGLKTENWSVVGGNSTPEGQLLVFNIDEESMQILKTLGMRPFVGCERVLFKAQGGLDRPKK</sequence>
<dbReference type="InterPro" id="IPR031961">
    <property type="entry name" value="DUF4780"/>
</dbReference>
<evidence type="ECO:0000259" key="2">
    <source>
        <dbReference type="Pfam" id="PF16012"/>
    </source>
</evidence>
<feature type="compositionally biased region" description="Basic and acidic residues" evidence="1">
    <location>
        <begin position="153"/>
        <end position="162"/>
    </location>
</feature>
<reference evidence="3" key="1">
    <citation type="submission" date="2015-11" db="EMBL/GenBank/DDBJ databases">
        <title>De novo transcriptome assembly of four potential Pierce s Disease insect vectors from Arizona vineyards.</title>
        <authorList>
            <person name="Tassone E.E."/>
        </authorList>
    </citation>
    <scope>NUCLEOTIDE SEQUENCE</scope>
</reference>
<name>A0A1B6EIA9_9HEMI</name>
<evidence type="ECO:0000256" key="1">
    <source>
        <dbReference type="SAM" id="MobiDB-lite"/>
    </source>
</evidence>
<feature type="compositionally biased region" description="Basic and acidic residues" evidence="1">
    <location>
        <begin position="64"/>
        <end position="105"/>
    </location>
</feature>
<protein>
    <recommendedName>
        <fullName evidence="2">DUF4780 domain-containing protein</fullName>
    </recommendedName>
</protein>
<accession>A0A1B6EIA9</accession>
<feature type="compositionally biased region" description="Basic and acidic residues" evidence="1">
    <location>
        <begin position="1"/>
        <end position="14"/>
    </location>
</feature>
<proteinExistence type="predicted"/>
<dbReference type="AlphaFoldDB" id="A0A1B6EIA9"/>
<feature type="domain" description="DUF4780" evidence="2">
    <location>
        <begin position="189"/>
        <end position="351"/>
    </location>
</feature>
<organism evidence="3">
    <name type="scientific">Cuerna arida</name>
    <dbReference type="NCBI Taxonomy" id="1464854"/>
    <lineage>
        <taxon>Eukaryota</taxon>
        <taxon>Metazoa</taxon>
        <taxon>Ecdysozoa</taxon>
        <taxon>Arthropoda</taxon>
        <taxon>Hexapoda</taxon>
        <taxon>Insecta</taxon>
        <taxon>Pterygota</taxon>
        <taxon>Neoptera</taxon>
        <taxon>Paraneoptera</taxon>
        <taxon>Hemiptera</taxon>
        <taxon>Auchenorrhyncha</taxon>
        <taxon>Membracoidea</taxon>
        <taxon>Cicadellidae</taxon>
        <taxon>Cicadellinae</taxon>
        <taxon>Proconiini</taxon>
        <taxon>Cuerna</taxon>
    </lineage>
</organism>
<dbReference type="EMBL" id="GECZ01032116">
    <property type="protein sequence ID" value="JAS37653.1"/>
    <property type="molecule type" value="Transcribed_RNA"/>
</dbReference>